<reference evidence="4 5" key="1">
    <citation type="submission" date="2019-07" db="EMBL/GenBank/DDBJ databases">
        <title>Annotation for the trematode Paragonimus westermani.</title>
        <authorList>
            <person name="Choi Y.-J."/>
        </authorList>
    </citation>
    <scope>NUCLEOTIDE SEQUENCE [LARGE SCALE GENOMIC DNA]</scope>
    <source>
        <strain evidence="4">180907_Pwestermani</strain>
    </source>
</reference>
<name>A0A8T0DQ40_9TREM</name>
<dbReference type="PANTHER" id="PTHR44177:SF1">
    <property type="entry name" value="TETRATRICOPEPTIDE REPEAT PROTEIN 8"/>
    <property type="match status" value="1"/>
</dbReference>
<protein>
    <recommendedName>
        <fullName evidence="6">Tetratricopeptide repeat protein</fullName>
    </recommendedName>
</protein>
<dbReference type="GO" id="GO:1905515">
    <property type="term" value="P:non-motile cilium assembly"/>
    <property type="evidence" value="ECO:0007669"/>
    <property type="project" value="InterPro"/>
</dbReference>
<feature type="repeat" description="TPR" evidence="3">
    <location>
        <begin position="19"/>
        <end position="52"/>
    </location>
</feature>
<evidence type="ECO:0000256" key="3">
    <source>
        <dbReference type="PROSITE-ProRule" id="PRU00339"/>
    </source>
</evidence>
<dbReference type="Proteomes" id="UP000699462">
    <property type="component" value="Unassembled WGS sequence"/>
</dbReference>
<keyword evidence="1" id="KW-0677">Repeat</keyword>
<evidence type="ECO:0008006" key="6">
    <source>
        <dbReference type="Google" id="ProtNLM"/>
    </source>
</evidence>
<dbReference type="GO" id="GO:0097730">
    <property type="term" value="C:non-motile cilium"/>
    <property type="evidence" value="ECO:0007669"/>
    <property type="project" value="TreeGrafter"/>
</dbReference>
<dbReference type="PANTHER" id="PTHR44177">
    <property type="entry name" value="TETRATRICOPEPTIDE REPEAT PROTEIN 8"/>
    <property type="match status" value="1"/>
</dbReference>
<gene>
    <name evidence="4" type="ORF">P879_00987</name>
</gene>
<dbReference type="GO" id="GO:0036064">
    <property type="term" value="C:ciliary basal body"/>
    <property type="evidence" value="ECO:0007669"/>
    <property type="project" value="TreeGrafter"/>
</dbReference>
<dbReference type="Pfam" id="PF13181">
    <property type="entry name" value="TPR_8"/>
    <property type="match status" value="1"/>
</dbReference>
<dbReference type="Gene3D" id="1.25.40.10">
    <property type="entry name" value="Tetratricopeptide repeat domain"/>
    <property type="match status" value="1"/>
</dbReference>
<keyword evidence="2 3" id="KW-0802">TPR repeat</keyword>
<organism evidence="4 5">
    <name type="scientific">Paragonimus westermani</name>
    <dbReference type="NCBI Taxonomy" id="34504"/>
    <lineage>
        <taxon>Eukaryota</taxon>
        <taxon>Metazoa</taxon>
        <taxon>Spiralia</taxon>
        <taxon>Lophotrochozoa</taxon>
        <taxon>Platyhelminthes</taxon>
        <taxon>Trematoda</taxon>
        <taxon>Digenea</taxon>
        <taxon>Plagiorchiida</taxon>
        <taxon>Troglotremata</taxon>
        <taxon>Troglotrematidae</taxon>
        <taxon>Paragonimus</taxon>
    </lineage>
</organism>
<dbReference type="InterPro" id="IPR028796">
    <property type="entry name" value="BBS8"/>
</dbReference>
<evidence type="ECO:0000313" key="4">
    <source>
        <dbReference type="EMBL" id="KAF8569873.1"/>
    </source>
</evidence>
<dbReference type="InterPro" id="IPR019734">
    <property type="entry name" value="TPR_rpt"/>
</dbReference>
<dbReference type="GO" id="GO:0034464">
    <property type="term" value="C:BBSome"/>
    <property type="evidence" value="ECO:0007669"/>
    <property type="project" value="InterPro"/>
</dbReference>
<comment type="caution">
    <text evidence="4">The sequence shown here is derived from an EMBL/GenBank/DDBJ whole genome shotgun (WGS) entry which is preliminary data.</text>
</comment>
<dbReference type="SUPFAM" id="SSF48452">
    <property type="entry name" value="TPR-like"/>
    <property type="match status" value="1"/>
</dbReference>
<dbReference type="OrthoDB" id="421121at2759"/>
<evidence type="ECO:0000256" key="2">
    <source>
        <dbReference type="ARBA" id="ARBA00022803"/>
    </source>
</evidence>
<sequence>MKLSSQCLHIALTHDSNYAEAYNNLAVVEQHLGHLDTAKSLYRTACQLAPEMFEAHYNLALLAEQVGDLQTSYQLARRALAIFPNNAEMLHLLRRLCDFFRST</sequence>
<accession>A0A8T0DQ40</accession>
<evidence type="ECO:0000256" key="1">
    <source>
        <dbReference type="ARBA" id="ARBA00022737"/>
    </source>
</evidence>
<dbReference type="Pfam" id="PF07719">
    <property type="entry name" value="TPR_2"/>
    <property type="match status" value="1"/>
</dbReference>
<dbReference type="SMART" id="SM00028">
    <property type="entry name" value="TPR"/>
    <property type="match status" value="2"/>
</dbReference>
<feature type="repeat" description="TPR" evidence="3">
    <location>
        <begin position="53"/>
        <end position="86"/>
    </location>
</feature>
<dbReference type="InterPro" id="IPR013105">
    <property type="entry name" value="TPR_2"/>
</dbReference>
<dbReference type="AlphaFoldDB" id="A0A8T0DQ40"/>
<keyword evidence="5" id="KW-1185">Reference proteome</keyword>
<dbReference type="InterPro" id="IPR011990">
    <property type="entry name" value="TPR-like_helical_dom_sf"/>
</dbReference>
<proteinExistence type="predicted"/>
<evidence type="ECO:0000313" key="5">
    <source>
        <dbReference type="Proteomes" id="UP000699462"/>
    </source>
</evidence>
<dbReference type="PROSITE" id="PS50005">
    <property type="entry name" value="TPR"/>
    <property type="match status" value="2"/>
</dbReference>
<dbReference type="EMBL" id="JTDF01001541">
    <property type="protein sequence ID" value="KAF8569873.1"/>
    <property type="molecule type" value="Genomic_DNA"/>
</dbReference>